<gene>
    <name evidence="1" type="ORF">NIIDMKKI_79250</name>
</gene>
<name>A0A7G1IRU3_MYCKA</name>
<keyword evidence="2" id="KW-1185">Reference proteome</keyword>
<dbReference type="EMBL" id="AP023343">
    <property type="protein sequence ID" value="BCI92719.1"/>
    <property type="molecule type" value="Genomic_DNA"/>
</dbReference>
<dbReference type="AlphaFoldDB" id="A0A7G1IRU3"/>
<dbReference type="Proteomes" id="UP000516380">
    <property type="component" value="Chromosome"/>
</dbReference>
<proteinExistence type="predicted"/>
<sequence length="95" mass="10489">MVFERRYVGLTATDTQPPPDVETVGLQRLRIDFRDDLRFRKSPEPTTIDLMVPFDDPNGSALPHAATGHAVTTQTAAASVARRARRSILMPVTLS</sequence>
<reference evidence="1 2" key="1">
    <citation type="submission" date="2020-07" db="EMBL/GenBank/DDBJ databases">
        <title>Mycobacterium kansasii (former subtype) with zoonotic potential isolated from diseased indoor pet cat, Japan.</title>
        <authorList>
            <person name="Fukano H."/>
            <person name="Terazono T."/>
            <person name="Hoshino Y."/>
        </authorList>
    </citation>
    <scope>NUCLEOTIDE SEQUENCE [LARGE SCALE GENOMIC DNA]</scope>
    <source>
        <strain evidence="1 2">Kuro-I</strain>
    </source>
</reference>
<evidence type="ECO:0000313" key="1">
    <source>
        <dbReference type="EMBL" id="BCI92719.1"/>
    </source>
</evidence>
<organism evidence="1 2">
    <name type="scientific">Mycobacterium kansasii</name>
    <dbReference type="NCBI Taxonomy" id="1768"/>
    <lineage>
        <taxon>Bacteria</taxon>
        <taxon>Bacillati</taxon>
        <taxon>Actinomycetota</taxon>
        <taxon>Actinomycetes</taxon>
        <taxon>Mycobacteriales</taxon>
        <taxon>Mycobacteriaceae</taxon>
        <taxon>Mycobacterium</taxon>
    </lineage>
</organism>
<evidence type="ECO:0000313" key="2">
    <source>
        <dbReference type="Proteomes" id="UP000516380"/>
    </source>
</evidence>
<accession>A0A7G1IRU3</accession>
<protein>
    <submittedName>
        <fullName evidence="1">Uncharacterized protein</fullName>
    </submittedName>
</protein>